<dbReference type="SMART" id="SM00347">
    <property type="entry name" value="HTH_MARR"/>
    <property type="match status" value="1"/>
</dbReference>
<dbReference type="SUPFAM" id="SSF46785">
    <property type="entry name" value="Winged helix' DNA-binding domain"/>
    <property type="match status" value="1"/>
</dbReference>
<dbReference type="Pfam" id="PF22381">
    <property type="entry name" value="Staph_reg_Sar_Rot"/>
    <property type="match status" value="1"/>
</dbReference>
<protein>
    <submittedName>
        <fullName evidence="5">Transcriptional regulator</fullName>
    </submittedName>
</protein>
<dbReference type="InterPro" id="IPR036390">
    <property type="entry name" value="WH_DNA-bd_sf"/>
</dbReference>
<evidence type="ECO:0000256" key="3">
    <source>
        <dbReference type="ARBA" id="ARBA00023163"/>
    </source>
</evidence>
<dbReference type="RefSeq" id="WP_059108137.1">
    <property type="nucleotide sequence ID" value="NZ_AP024589.1"/>
</dbReference>
<evidence type="ECO:0000256" key="2">
    <source>
        <dbReference type="ARBA" id="ARBA00023125"/>
    </source>
</evidence>
<evidence type="ECO:0000259" key="4">
    <source>
        <dbReference type="SMART" id="SM00347"/>
    </source>
</evidence>
<dbReference type="GO" id="GO:0003700">
    <property type="term" value="F:DNA-binding transcription factor activity"/>
    <property type="evidence" value="ECO:0007669"/>
    <property type="project" value="InterPro"/>
</dbReference>
<keyword evidence="3" id="KW-0804">Transcription</keyword>
<dbReference type="EMBL" id="PPQW01000004">
    <property type="protein sequence ID" value="PNZ69332.1"/>
    <property type="molecule type" value="Genomic_DNA"/>
</dbReference>
<organism evidence="5 6">
    <name type="scientific">Staphylococcus auricularis</name>
    <dbReference type="NCBI Taxonomy" id="29379"/>
    <lineage>
        <taxon>Bacteria</taxon>
        <taxon>Bacillati</taxon>
        <taxon>Bacillota</taxon>
        <taxon>Bacilli</taxon>
        <taxon>Bacillales</taxon>
        <taxon>Staphylococcaceae</taxon>
        <taxon>Staphylococcus</taxon>
    </lineage>
</organism>
<evidence type="ECO:0000313" key="6">
    <source>
        <dbReference type="Proteomes" id="UP000242470"/>
    </source>
</evidence>
<evidence type="ECO:0000256" key="1">
    <source>
        <dbReference type="ARBA" id="ARBA00023015"/>
    </source>
</evidence>
<dbReference type="GO" id="GO:0003677">
    <property type="term" value="F:DNA binding"/>
    <property type="evidence" value="ECO:0007669"/>
    <property type="project" value="UniProtKB-KW"/>
</dbReference>
<dbReference type="InterPro" id="IPR036388">
    <property type="entry name" value="WH-like_DNA-bd_sf"/>
</dbReference>
<dbReference type="InterPro" id="IPR000835">
    <property type="entry name" value="HTH_MarR-typ"/>
</dbReference>
<feature type="domain" description="HTH marR-type" evidence="4">
    <location>
        <begin position="28"/>
        <end position="132"/>
    </location>
</feature>
<dbReference type="AlphaFoldDB" id="A0AAP8PR81"/>
<dbReference type="InterPro" id="IPR055166">
    <property type="entry name" value="Transc_reg_Sar_Rot_HTH"/>
</dbReference>
<keyword evidence="1" id="KW-0805">Transcription regulation</keyword>
<reference evidence="5 6" key="1">
    <citation type="submission" date="2017-08" db="EMBL/GenBank/DDBJ databases">
        <title>Draft genome sequences of 64 type strains of genus Staph aureus.</title>
        <authorList>
            <person name="Cole K."/>
            <person name="Golubchik T."/>
            <person name="Russell J."/>
            <person name="Foster D."/>
            <person name="Llewelyn M."/>
            <person name="Wilson D."/>
            <person name="Crook D."/>
            <person name="Paul J."/>
        </authorList>
    </citation>
    <scope>NUCLEOTIDE SEQUENCE [LARGE SCALE GENOMIC DNA]</scope>
    <source>
        <strain evidence="5 6">NCTC 12101</strain>
    </source>
</reference>
<proteinExistence type="predicted"/>
<dbReference type="Proteomes" id="UP000242470">
    <property type="component" value="Unassembled WGS sequence"/>
</dbReference>
<gene>
    <name evidence="5" type="ORF">CD158_01020</name>
</gene>
<keyword evidence="2" id="KW-0238">DNA-binding</keyword>
<dbReference type="NCBIfam" id="TIGR01889">
    <property type="entry name" value="Staph_reg_Sar"/>
    <property type="match status" value="1"/>
</dbReference>
<dbReference type="InterPro" id="IPR010166">
    <property type="entry name" value="SarA/Rot_dom"/>
</dbReference>
<name>A0AAP8PR81_9STAP</name>
<accession>A0AAP8PR81</accession>
<sequence length="133" mass="15941">MKSDIIQSVDNILSLESMLLNIEGIFNRVNEKYQLSKEEVLILLNLWQKGPMTLKEMDQYVTIKTYKRTTIYHRLVKNEWIYKERPTGDERVVKIYFNPLQQAKQIELIEFITKEVSQQRNQLIQAYQSIMQL</sequence>
<comment type="caution">
    <text evidence="5">The sequence shown here is derived from an EMBL/GenBank/DDBJ whole genome shotgun (WGS) entry which is preliminary data.</text>
</comment>
<dbReference type="Gene3D" id="1.10.10.10">
    <property type="entry name" value="Winged helix-like DNA-binding domain superfamily/Winged helix DNA-binding domain"/>
    <property type="match status" value="1"/>
</dbReference>
<evidence type="ECO:0000313" key="5">
    <source>
        <dbReference type="EMBL" id="PNZ69332.1"/>
    </source>
</evidence>
<dbReference type="GeneID" id="64981958"/>